<accession>A0A9P9E308</accession>
<dbReference type="InterPro" id="IPR002156">
    <property type="entry name" value="RNaseH_domain"/>
</dbReference>
<dbReference type="OrthoDB" id="245563at2759"/>
<proteinExistence type="predicted"/>
<evidence type="ECO:0000259" key="1">
    <source>
        <dbReference type="PROSITE" id="PS50879"/>
    </source>
</evidence>
<protein>
    <recommendedName>
        <fullName evidence="1">RNase H type-1 domain-containing protein</fullName>
    </recommendedName>
</protein>
<dbReference type="GO" id="GO:0003676">
    <property type="term" value="F:nucleic acid binding"/>
    <property type="evidence" value="ECO:0007669"/>
    <property type="project" value="InterPro"/>
</dbReference>
<gene>
    <name evidence="2" type="ORF">EDB81DRAFT_764144</name>
</gene>
<keyword evidence="3" id="KW-1185">Reference proteome</keyword>
<dbReference type="Gene3D" id="3.30.420.10">
    <property type="entry name" value="Ribonuclease H-like superfamily/Ribonuclease H"/>
    <property type="match status" value="1"/>
</dbReference>
<dbReference type="GO" id="GO:0004523">
    <property type="term" value="F:RNA-DNA hybrid ribonuclease activity"/>
    <property type="evidence" value="ECO:0007669"/>
    <property type="project" value="InterPro"/>
</dbReference>
<feature type="domain" description="RNase H type-1" evidence="1">
    <location>
        <begin position="77"/>
        <end position="182"/>
    </location>
</feature>
<comment type="caution">
    <text evidence="2">The sequence shown here is derived from an EMBL/GenBank/DDBJ whole genome shotgun (WGS) entry which is preliminary data.</text>
</comment>
<reference evidence="2" key="1">
    <citation type="journal article" date="2021" name="Nat. Commun.">
        <title>Genetic determinants of endophytism in the Arabidopsis root mycobiome.</title>
        <authorList>
            <person name="Mesny F."/>
            <person name="Miyauchi S."/>
            <person name="Thiergart T."/>
            <person name="Pickel B."/>
            <person name="Atanasova L."/>
            <person name="Karlsson M."/>
            <person name="Huettel B."/>
            <person name="Barry K.W."/>
            <person name="Haridas S."/>
            <person name="Chen C."/>
            <person name="Bauer D."/>
            <person name="Andreopoulos W."/>
            <person name="Pangilinan J."/>
            <person name="LaButti K."/>
            <person name="Riley R."/>
            <person name="Lipzen A."/>
            <person name="Clum A."/>
            <person name="Drula E."/>
            <person name="Henrissat B."/>
            <person name="Kohler A."/>
            <person name="Grigoriev I.V."/>
            <person name="Martin F.M."/>
            <person name="Hacquard S."/>
        </authorList>
    </citation>
    <scope>NUCLEOTIDE SEQUENCE</scope>
    <source>
        <strain evidence="2">MPI-CAGE-AT-0147</strain>
    </source>
</reference>
<dbReference type="AlphaFoldDB" id="A0A9P9E308"/>
<organism evidence="2 3">
    <name type="scientific">Dactylonectria macrodidyma</name>
    <dbReference type="NCBI Taxonomy" id="307937"/>
    <lineage>
        <taxon>Eukaryota</taxon>
        <taxon>Fungi</taxon>
        <taxon>Dikarya</taxon>
        <taxon>Ascomycota</taxon>
        <taxon>Pezizomycotina</taxon>
        <taxon>Sordariomycetes</taxon>
        <taxon>Hypocreomycetidae</taxon>
        <taxon>Hypocreales</taxon>
        <taxon>Nectriaceae</taxon>
        <taxon>Dactylonectria</taxon>
    </lineage>
</organism>
<sequence>MATLWLRPATEGYLTTSTMIISGDQSILKARSSHQNAILPTSSTHTHSECLSKTVLSTFGAWTLRPTHPHTDRMRVMSNSMIIAFSGACPGNGTHQAVASGCGVYFGPRGPNCLDIQQNLSSEVPDHHFYQHTKQRAELHATIAGLKSATKFATDREQWPYARICDDLEQWPIYHLVIMSDS</sequence>
<name>A0A9P9E308_9HYPO</name>
<dbReference type="PROSITE" id="PS50879">
    <property type="entry name" value="RNASE_H_1"/>
    <property type="match status" value="1"/>
</dbReference>
<evidence type="ECO:0000313" key="3">
    <source>
        <dbReference type="Proteomes" id="UP000738349"/>
    </source>
</evidence>
<dbReference type="Proteomes" id="UP000738349">
    <property type="component" value="Unassembled WGS sequence"/>
</dbReference>
<evidence type="ECO:0000313" key="2">
    <source>
        <dbReference type="EMBL" id="KAH7128996.1"/>
    </source>
</evidence>
<dbReference type="EMBL" id="JAGMUV010000018">
    <property type="protein sequence ID" value="KAH7128996.1"/>
    <property type="molecule type" value="Genomic_DNA"/>
</dbReference>
<dbReference type="InterPro" id="IPR036397">
    <property type="entry name" value="RNaseH_sf"/>
</dbReference>